<protein>
    <recommendedName>
        <fullName evidence="1">Kinase OspG kinase domain-containing protein</fullName>
    </recommendedName>
</protein>
<name>A0AA95K0E4_9GAMM</name>
<dbReference type="SUPFAM" id="SSF56112">
    <property type="entry name" value="Protein kinase-like (PK-like)"/>
    <property type="match status" value="1"/>
</dbReference>
<proteinExistence type="predicted"/>
<dbReference type="EMBL" id="CP123498">
    <property type="protein sequence ID" value="WGL95414.1"/>
    <property type="molecule type" value="Genomic_DNA"/>
</dbReference>
<evidence type="ECO:0000313" key="3">
    <source>
        <dbReference type="Proteomes" id="UP001177597"/>
    </source>
</evidence>
<dbReference type="InterPro" id="IPR054466">
    <property type="entry name" value="OspG_kinase"/>
</dbReference>
<organism evidence="2 3">
    <name type="scientific">Arsenophonus nasoniae</name>
    <name type="common">son-killer infecting Nasonia vitripennis</name>
    <dbReference type="NCBI Taxonomy" id="638"/>
    <lineage>
        <taxon>Bacteria</taxon>
        <taxon>Pseudomonadati</taxon>
        <taxon>Pseudomonadota</taxon>
        <taxon>Gammaproteobacteria</taxon>
        <taxon>Enterobacterales</taxon>
        <taxon>Morganellaceae</taxon>
        <taxon>Arsenophonus</taxon>
    </lineage>
</organism>
<dbReference type="Pfam" id="PF22303">
    <property type="entry name" value="OspG_kinase"/>
    <property type="match status" value="1"/>
</dbReference>
<gene>
    <name evidence="2" type="ORF">QE207_17560</name>
</gene>
<dbReference type="Gene3D" id="3.30.200.20">
    <property type="entry name" value="Phosphorylase Kinase, domain 1"/>
    <property type="match status" value="1"/>
</dbReference>
<evidence type="ECO:0000313" key="2">
    <source>
        <dbReference type="EMBL" id="WGL95414.1"/>
    </source>
</evidence>
<accession>A0AA95K0E4</accession>
<feature type="domain" description="Kinase OspG kinase" evidence="1">
    <location>
        <begin position="116"/>
        <end position="240"/>
    </location>
</feature>
<dbReference type="RefSeq" id="WP_280629369.1">
    <property type="nucleotide sequence ID" value="NZ_CP123498.1"/>
</dbReference>
<sequence>MLPSLSYYTATNSAYCNTNLPSSSATRRMTPEDYLIESLGGIDSPENRKWAQELLSKYDFPANSCHNSLEFAIHYVQCEQIPDWAEQYKVAAIETKVIDKAENVHTLSYFANHRIHSGVDGEVFQDKDENYVLKKYHETYNYLDVSELGAIEKSTAFFCHYYGGDSAKIYYDEENLFVRMKKIAGIPLSKVDSFPTDAIEKFESMLATIAEKNIFHSDLQPDNILWNCYEKKFNPIDFGDDPRNFSNILEPEELLQELKYNAENCVKLIEQKIITPDKQTNLFQQMIFKNLV</sequence>
<dbReference type="InterPro" id="IPR011009">
    <property type="entry name" value="Kinase-like_dom_sf"/>
</dbReference>
<reference evidence="2" key="1">
    <citation type="submission" date="2023-04" db="EMBL/GenBank/DDBJ databases">
        <title>Genome dynamics across the evolutionary transition to endosymbiosis.</title>
        <authorList>
            <person name="Siozios S."/>
            <person name="Nadal-Jimenez P."/>
            <person name="Azagi T."/>
            <person name="Sprong H."/>
            <person name="Frost C.L."/>
            <person name="Parratt S.R."/>
            <person name="Taylor G."/>
            <person name="Brettell L."/>
            <person name="Lew K.C."/>
            <person name="Croft L."/>
            <person name="King K.C."/>
            <person name="Brockhurst M.A."/>
            <person name="Hypsa V."/>
            <person name="Novakova E."/>
            <person name="Darby A.C."/>
            <person name="Hurst G.D.D."/>
        </authorList>
    </citation>
    <scope>NUCLEOTIDE SEQUENCE</scope>
    <source>
        <strain evidence="2">AIh</strain>
    </source>
</reference>
<evidence type="ECO:0000259" key="1">
    <source>
        <dbReference type="Pfam" id="PF22303"/>
    </source>
</evidence>
<dbReference type="Proteomes" id="UP001177597">
    <property type="component" value="Chromosome"/>
</dbReference>
<dbReference type="Gene3D" id="1.10.510.10">
    <property type="entry name" value="Transferase(Phosphotransferase) domain 1"/>
    <property type="match status" value="1"/>
</dbReference>
<dbReference type="AlphaFoldDB" id="A0AA95K0E4"/>